<dbReference type="HAMAP" id="MF_01457">
    <property type="entry name" value="YcgR"/>
    <property type="match status" value="1"/>
</dbReference>
<evidence type="ECO:0000256" key="3">
    <source>
        <dbReference type="ARBA" id="ARBA00023143"/>
    </source>
</evidence>
<dbReference type="GO" id="GO:0035438">
    <property type="term" value="F:cyclic-di-GMP binding"/>
    <property type="evidence" value="ECO:0007669"/>
    <property type="project" value="UniProtKB-UniRule"/>
</dbReference>
<dbReference type="InterPro" id="IPR023787">
    <property type="entry name" value="T3SS_YcgR"/>
</dbReference>
<evidence type="ECO:0000256" key="4">
    <source>
        <dbReference type="HAMAP-Rule" id="MF_01457"/>
    </source>
</evidence>
<proteinExistence type="inferred from homology"/>
<dbReference type="InterPro" id="IPR009875">
    <property type="entry name" value="PilZ_domain"/>
</dbReference>
<dbReference type="RefSeq" id="WP_010482466.1">
    <property type="nucleotide sequence ID" value="NZ_AJLO02000032.1"/>
</dbReference>
<dbReference type="Pfam" id="PF07317">
    <property type="entry name" value="PilZN"/>
    <property type="match status" value="1"/>
</dbReference>
<evidence type="ECO:0000256" key="1">
    <source>
        <dbReference type="ARBA" id="ARBA00022636"/>
    </source>
</evidence>
<dbReference type="GO" id="GO:0009425">
    <property type="term" value="C:bacterial-type flagellum basal body"/>
    <property type="evidence" value="ECO:0007669"/>
    <property type="project" value="UniProtKB-SubCell"/>
</dbReference>
<evidence type="ECO:0000256" key="2">
    <source>
        <dbReference type="ARBA" id="ARBA00022741"/>
    </source>
</evidence>
<keyword evidence="2 4" id="KW-0547">Nucleotide-binding</keyword>
<comment type="subcellular location">
    <subcellularLocation>
        <location evidence="4">Bacterial flagellum basal body</location>
    </subcellularLocation>
</comment>
<reference evidence="7 8" key="1">
    <citation type="journal article" date="2012" name="J. Bacteriol.">
        <title>Genome sequence of a novel nicotine-degrading strain, Pseudomonas geniculata N1.</title>
        <authorList>
            <person name="Tang H."/>
            <person name="Yu H."/>
            <person name="Tai C."/>
            <person name="Huang K."/>
            <person name="Liu Y."/>
            <person name="Wang L."/>
            <person name="Yao Y."/>
            <person name="Wu G."/>
            <person name="Xu P."/>
        </authorList>
    </citation>
    <scope>NUCLEOTIDE SEQUENCE [LARGE SCALE GENOMIC DNA]</scope>
    <source>
        <strain evidence="7 8">N1</strain>
    </source>
</reference>
<feature type="domain" description="Type III secretion system flagellar brake protein YcgR PilZN" evidence="6">
    <location>
        <begin position="22"/>
        <end position="127"/>
    </location>
</feature>
<dbReference type="AlphaFoldDB" id="A0A0L8A7Y7"/>
<evidence type="ECO:0000313" key="8">
    <source>
        <dbReference type="Proteomes" id="UP000036890"/>
    </source>
</evidence>
<feature type="domain" description="PilZ" evidence="5">
    <location>
        <begin position="130"/>
        <end position="244"/>
    </location>
</feature>
<comment type="subunit">
    <text evidence="4">Monomer. Interacts with the flagellar basal bodies.</text>
</comment>
<keyword evidence="3 4" id="KW-0975">Bacterial flagellum</keyword>
<protein>
    <recommendedName>
        <fullName evidence="4">Flagellar brake protein YcgR</fullName>
    </recommendedName>
    <alternativeName>
        <fullName evidence="4">Cyclic di-GMP binding protein YcgR</fullName>
    </alternativeName>
</protein>
<dbReference type="GO" id="GO:0071945">
    <property type="term" value="P:regulation of bacterial-type flagellum-dependent cell motility by regulation of motor speed"/>
    <property type="evidence" value="ECO:0007669"/>
    <property type="project" value="UniProtKB-UniRule"/>
</dbReference>
<dbReference type="GO" id="GO:0071973">
    <property type="term" value="P:bacterial-type flagellum-dependent cell motility"/>
    <property type="evidence" value="ECO:0007669"/>
    <property type="project" value="UniProtKB-UniRule"/>
</dbReference>
<accession>A0A0L8A7Y7</accession>
<organism evidence="7 8">
    <name type="scientific">Stenotrophomonas geniculata N1</name>
    <dbReference type="NCBI Taxonomy" id="1167641"/>
    <lineage>
        <taxon>Bacteria</taxon>
        <taxon>Pseudomonadati</taxon>
        <taxon>Pseudomonadota</taxon>
        <taxon>Gammaproteobacteria</taxon>
        <taxon>Lysobacterales</taxon>
        <taxon>Lysobacteraceae</taxon>
        <taxon>Stenotrophomonas</taxon>
    </lineage>
</organism>
<name>A0A0L8A7Y7_9GAMM</name>
<evidence type="ECO:0000259" key="5">
    <source>
        <dbReference type="Pfam" id="PF07238"/>
    </source>
</evidence>
<sequence length="257" mass="28894">MSDGNDTAVHDVHAADAADERFLVRNPRQLRQLLRSLIDQRSLINAHIDGRDRSFPTALLELDEDEDTLLLDGSPQEASNRAAEQADHLLCFAQLERVLVRFRLQALQRVDNDGHVAFRAPLPDELVHLQRREMYRLETPVTDSPQLLVPAGESRAEALSMRVVDISGGGLAVAVPTDCSVFSLQKRYPAVLSLPDGPDLEIELVVCNLLPQRQPNGIEIKRVGMRFDILPRGADSAIQRYIFRIDRQRKARRNGEL</sequence>
<dbReference type="Gene3D" id="2.30.110.10">
    <property type="entry name" value="Electron Transport, Fmn-binding Protein, Chain A"/>
    <property type="match status" value="1"/>
</dbReference>
<dbReference type="InterPro" id="IPR012349">
    <property type="entry name" value="Split_barrel_FMN-bd"/>
</dbReference>
<dbReference type="OrthoDB" id="5572581at2"/>
<gene>
    <name evidence="4" type="primary">ycgR</name>
    <name evidence="7" type="ORF">W7K_15430</name>
</gene>
<dbReference type="Pfam" id="PF07238">
    <property type="entry name" value="PilZ"/>
    <property type="match status" value="1"/>
</dbReference>
<evidence type="ECO:0000259" key="6">
    <source>
        <dbReference type="Pfam" id="PF07317"/>
    </source>
</evidence>
<dbReference type="Gene3D" id="2.40.10.220">
    <property type="entry name" value="predicted glycosyltransferase like domains"/>
    <property type="match status" value="1"/>
</dbReference>
<dbReference type="InterPro" id="IPR009926">
    <property type="entry name" value="T3SS_YcgR_PilZN"/>
</dbReference>
<keyword evidence="1 4" id="KW-0973">c-di-GMP</keyword>
<dbReference type="EMBL" id="AJLO02000032">
    <property type="protein sequence ID" value="KOE98336.1"/>
    <property type="molecule type" value="Genomic_DNA"/>
</dbReference>
<comment type="caution">
    <text evidence="7">The sequence shown here is derived from an EMBL/GenBank/DDBJ whole genome shotgun (WGS) entry which is preliminary data.</text>
</comment>
<comment type="similarity">
    <text evidence="4">Belongs to the YcgR family.</text>
</comment>
<evidence type="ECO:0000313" key="7">
    <source>
        <dbReference type="EMBL" id="KOE98336.1"/>
    </source>
</evidence>
<comment type="function">
    <text evidence="4">Acts as a flagellar brake, regulating swimming and swarming in a bis-(3'-5') cyclic diguanylic acid (c-di-GMP)-dependent manner. Binds 1 c-di-GMP dimer per subunit. Increasing levels of c-di-GMP lead to decreased motility.</text>
</comment>
<dbReference type="Proteomes" id="UP000036890">
    <property type="component" value="Unassembled WGS sequence"/>
</dbReference>